<proteinExistence type="predicted"/>
<reference evidence="1 2" key="1">
    <citation type="submission" date="2023-08" db="EMBL/GenBank/DDBJ databases">
        <title>The draft genome sequence of Paracraurococcus sp. LOR1-02.</title>
        <authorList>
            <person name="Kingkaew E."/>
            <person name="Tanasupawat S."/>
        </authorList>
    </citation>
    <scope>NUCLEOTIDE SEQUENCE [LARGE SCALE GENOMIC DNA]</scope>
    <source>
        <strain evidence="1 2">LOR1-02</strain>
    </source>
</reference>
<organism evidence="1 2">
    <name type="scientific">Paracraurococcus lichenis</name>
    <dbReference type="NCBI Taxonomy" id="3064888"/>
    <lineage>
        <taxon>Bacteria</taxon>
        <taxon>Pseudomonadati</taxon>
        <taxon>Pseudomonadota</taxon>
        <taxon>Alphaproteobacteria</taxon>
        <taxon>Acetobacterales</taxon>
        <taxon>Roseomonadaceae</taxon>
        <taxon>Paracraurococcus</taxon>
    </lineage>
</organism>
<accession>A0ABT9EDZ6</accession>
<dbReference type="Proteomes" id="UP001243009">
    <property type="component" value="Unassembled WGS sequence"/>
</dbReference>
<dbReference type="RefSeq" id="WP_305109288.1">
    <property type="nucleotide sequence ID" value="NZ_JAUTWS010000270.1"/>
</dbReference>
<name>A0ABT9EDZ6_9PROT</name>
<protein>
    <recommendedName>
        <fullName evidence="3">Transposase</fullName>
    </recommendedName>
</protein>
<evidence type="ECO:0000313" key="1">
    <source>
        <dbReference type="EMBL" id="MDO9714456.1"/>
    </source>
</evidence>
<evidence type="ECO:0000313" key="2">
    <source>
        <dbReference type="Proteomes" id="UP001243009"/>
    </source>
</evidence>
<sequence>MRSKQISPATVEQFLGDVFGQELHAKRVQSLAGTTLGAMRSCSLAVSLIGQGLALARGLKTRHAVKQVDRLLSNPGIDVDALLPHWVRHVVGQRLAITVAMDWTEFAADGQATLMLSLLCRHGRATPLFWLSVETASLKDCRNGNEWVQEFARVVETGEAAAFTRQIGSL</sequence>
<dbReference type="EMBL" id="JAUTWS010000270">
    <property type="protein sequence ID" value="MDO9714456.1"/>
    <property type="molecule type" value="Genomic_DNA"/>
</dbReference>
<comment type="caution">
    <text evidence="1">The sequence shown here is derived from an EMBL/GenBank/DDBJ whole genome shotgun (WGS) entry which is preliminary data.</text>
</comment>
<evidence type="ECO:0008006" key="3">
    <source>
        <dbReference type="Google" id="ProtNLM"/>
    </source>
</evidence>
<gene>
    <name evidence="1" type="ORF">Q7A36_39615</name>
</gene>
<keyword evidence="2" id="KW-1185">Reference proteome</keyword>